<accession>A0ABR9C2Z7</accession>
<dbReference type="Pfam" id="PF13271">
    <property type="entry name" value="DUF4062"/>
    <property type="match status" value="1"/>
</dbReference>
<dbReference type="Proteomes" id="UP000620025">
    <property type="component" value="Unassembled WGS sequence"/>
</dbReference>
<reference evidence="2 3" key="1">
    <citation type="journal article" date="2020" name="FEMS Microbiol. Ecol.">
        <title>Temporal dynamics of bacterial communities during seed development and maturation.</title>
        <authorList>
            <person name="Chesneau G."/>
            <person name="Torres-Cortes G."/>
            <person name="Briand M."/>
            <person name="Darrasse A."/>
            <person name="Preveaux A."/>
            <person name="Marais C."/>
            <person name="Jacques M.A."/>
            <person name="Shade A."/>
            <person name="Barret M."/>
        </authorList>
    </citation>
    <scope>NUCLEOTIDE SEQUENCE [LARGE SCALE GENOMIC DNA]</scope>
    <source>
        <strain evidence="2 3">CFBP13599</strain>
    </source>
</reference>
<comment type="caution">
    <text evidence="2">The sequence shown here is derived from an EMBL/GenBank/DDBJ whole genome shotgun (WGS) entry which is preliminary data.</text>
</comment>
<protein>
    <submittedName>
        <fullName evidence="2">DUF4062 domain-containing protein</fullName>
    </submittedName>
</protein>
<dbReference type="EMBL" id="JACYWZ010000008">
    <property type="protein sequence ID" value="MBD8771639.1"/>
    <property type="molecule type" value="Genomic_DNA"/>
</dbReference>
<organism evidence="2 3">
    <name type="scientific">Pseudomonas coleopterorum</name>
    <dbReference type="NCBI Taxonomy" id="1605838"/>
    <lineage>
        <taxon>Bacteria</taxon>
        <taxon>Pseudomonadati</taxon>
        <taxon>Pseudomonadota</taxon>
        <taxon>Gammaproteobacteria</taxon>
        <taxon>Pseudomonadales</taxon>
        <taxon>Pseudomonadaceae</taxon>
        <taxon>Pseudomonas</taxon>
    </lineage>
</organism>
<proteinExistence type="predicted"/>
<sequence length="346" mass="38544">MRIFISSVVNGFGRFREAARYACDTLDLTPVMSEDFGARPYPSEQACLTEIEHSDAFILILGSKYGYEQAPGVSVTQQEFRHAVALKKSILVFIHEEPAEPLQKIFQQEVSEYHSGFCRVKFSAPEELMHHIIKNISRLSKQQNACSADEFLHKLGATSRDFHGHSRQYEATFVFAFFPQPGREVLLGKKGSHQDQIFMNLCQAGLADMRSGYQAIDAAHYTGLDAGKTSVRLYDDGLISVKASASSDASSTSFANWYVPPTRLKILSQACYALIDSNSGWCRLGLEGMEHAVIEEPPADTHGSFSSGTRREVCGHVDKLFIPLTEGAFDEWSGIVIQKLQRKFGR</sequence>
<gene>
    <name evidence="2" type="ORF">IFT38_19025</name>
</gene>
<feature type="domain" description="DUF4062" evidence="1">
    <location>
        <begin position="2"/>
        <end position="83"/>
    </location>
</feature>
<dbReference type="RefSeq" id="WP_192068951.1">
    <property type="nucleotide sequence ID" value="NZ_JACYWY010000003.1"/>
</dbReference>
<evidence type="ECO:0000259" key="1">
    <source>
        <dbReference type="Pfam" id="PF13271"/>
    </source>
</evidence>
<name>A0ABR9C2Z7_9PSED</name>
<evidence type="ECO:0000313" key="3">
    <source>
        <dbReference type="Proteomes" id="UP000620025"/>
    </source>
</evidence>
<keyword evidence="3" id="KW-1185">Reference proteome</keyword>
<evidence type="ECO:0000313" key="2">
    <source>
        <dbReference type="EMBL" id="MBD8771639.1"/>
    </source>
</evidence>
<dbReference type="InterPro" id="IPR025139">
    <property type="entry name" value="DUF4062"/>
</dbReference>